<proteinExistence type="predicted"/>
<evidence type="ECO:0000313" key="3">
    <source>
        <dbReference type="Proteomes" id="UP000026961"/>
    </source>
</evidence>
<keyword evidence="3" id="KW-1185">Reference proteome</keyword>
<dbReference type="Gramene" id="OGLUM02G33140.1">
    <property type="protein sequence ID" value="OGLUM02G33140.1"/>
    <property type="gene ID" value="OGLUM02G33140"/>
</dbReference>
<accession>A0A0D9YY84</accession>
<reference evidence="2" key="1">
    <citation type="submission" date="2015-04" db="UniProtKB">
        <authorList>
            <consortium name="EnsemblPlants"/>
        </authorList>
    </citation>
    <scope>IDENTIFICATION</scope>
</reference>
<reference evidence="2" key="2">
    <citation type="submission" date="2018-05" db="EMBL/GenBank/DDBJ databases">
        <title>OgluRS3 (Oryza glumaepatula Reference Sequence Version 3).</title>
        <authorList>
            <person name="Zhang J."/>
            <person name="Kudrna D."/>
            <person name="Lee S."/>
            <person name="Talag J."/>
            <person name="Welchert J."/>
            <person name="Wing R.A."/>
        </authorList>
    </citation>
    <scope>NUCLEOTIDE SEQUENCE [LARGE SCALE GENOMIC DNA]</scope>
</reference>
<sequence length="39" mass="3989">MVEGQGLPSVEGYSRSPSTAPASEDQAAAIEPNQADKLS</sequence>
<evidence type="ECO:0000313" key="2">
    <source>
        <dbReference type="EnsemblPlants" id="OGLUM02G33140.1"/>
    </source>
</evidence>
<dbReference type="Proteomes" id="UP000026961">
    <property type="component" value="Chromosome 2"/>
</dbReference>
<organism evidence="2">
    <name type="scientific">Oryza glumipatula</name>
    <dbReference type="NCBI Taxonomy" id="40148"/>
    <lineage>
        <taxon>Eukaryota</taxon>
        <taxon>Viridiplantae</taxon>
        <taxon>Streptophyta</taxon>
        <taxon>Embryophyta</taxon>
        <taxon>Tracheophyta</taxon>
        <taxon>Spermatophyta</taxon>
        <taxon>Magnoliopsida</taxon>
        <taxon>Liliopsida</taxon>
        <taxon>Poales</taxon>
        <taxon>Poaceae</taxon>
        <taxon>BOP clade</taxon>
        <taxon>Oryzoideae</taxon>
        <taxon>Oryzeae</taxon>
        <taxon>Oryzinae</taxon>
        <taxon>Oryza</taxon>
    </lineage>
</organism>
<name>A0A0D9YY84_9ORYZ</name>
<dbReference type="AlphaFoldDB" id="A0A0D9YY84"/>
<feature type="region of interest" description="Disordered" evidence="1">
    <location>
        <begin position="1"/>
        <end position="39"/>
    </location>
</feature>
<dbReference type="EnsemblPlants" id="OGLUM02G33140.1">
    <property type="protein sequence ID" value="OGLUM02G33140.1"/>
    <property type="gene ID" value="OGLUM02G33140"/>
</dbReference>
<dbReference type="HOGENOM" id="CLU_3320849_0_0_1"/>
<evidence type="ECO:0000256" key="1">
    <source>
        <dbReference type="SAM" id="MobiDB-lite"/>
    </source>
</evidence>
<protein>
    <submittedName>
        <fullName evidence="2">Uncharacterized protein</fullName>
    </submittedName>
</protein>